<accession>A0A382JZA4</accession>
<dbReference type="AlphaFoldDB" id="A0A382JZA4"/>
<dbReference type="Gene3D" id="1.10.287.1490">
    <property type="match status" value="1"/>
</dbReference>
<keyword evidence="1" id="KW-0175">Coiled coil</keyword>
<dbReference type="InterPro" id="IPR056003">
    <property type="entry name" value="CT398_CC_hairpin"/>
</dbReference>
<gene>
    <name evidence="3" type="ORF">METZ01_LOCUS270768</name>
</gene>
<evidence type="ECO:0000256" key="1">
    <source>
        <dbReference type="SAM" id="Coils"/>
    </source>
</evidence>
<feature type="non-terminal residue" evidence="3">
    <location>
        <position position="215"/>
    </location>
</feature>
<feature type="domain" description="CT398-like coiled coil hairpin" evidence="2">
    <location>
        <begin position="15"/>
        <end position="189"/>
    </location>
</feature>
<feature type="coiled-coil region" evidence="1">
    <location>
        <begin position="40"/>
        <end position="70"/>
    </location>
</feature>
<name>A0A382JZA4_9ZZZZ</name>
<sequence length="215" mass="24431">MSVSPKLQLQQLVVLQSLDDEIAEHRKLFAEIPFQIDAGCADLEEKKKILSNAKEELDALQKKRKDIELAVQGENDHMAKAKTKLSAVKTNKEYTAILSEVEAIKEKVSGLEDKELEIMEILEEKQKEFPGIEKICKEEDASFQEYKAKKDAELDRMKLELGLLVAKRENVSGQLERVIMQRYEKVASSREGRAVVLLQGNICQGCFQQILPQMV</sequence>
<reference evidence="3" key="1">
    <citation type="submission" date="2018-05" db="EMBL/GenBank/DDBJ databases">
        <authorList>
            <person name="Lanie J.A."/>
            <person name="Ng W.-L."/>
            <person name="Kazmierczak K.M."/>
            <person name="Andrzejewski T.M."/>
            <person name="Davidsen T.M."/>
            <person name="Wayne K.J."/>
            <person name="Tettelin H."/>
            <person name="Glass J.I."/>
            <person name="Rusch D."/>
            <person name="Podicherti R."/>
            <person name="Tsui H.-C.T."/>
            <person name="Winkler M.E."/>
        </authorList>
    </citation>
    <scope>NUCLEOTIDE SEQUENCE</scope>
</reference>
<protein>
    <recommendedName>
        <fullName evidence="2">CT398-like coiled coil hairpin domain-containing protein</fullName>
    </recommendedName>
</protein>
<organism evidence="3">
    <name type="scientific">marine metagenome</name>
    <dbReference type="NCBI Taxonomy" id="408172"/>
    <lineage>
        <taxon>unclassified sequences</taxon>
        <taxon>metagenomes</taxon>
        <taxon>ecological metagenomes</taxon>
    </lineage>
</organism>
<evidence type="ECO:0000313" key="3">
    <source>
        <dbReference type="EMBL" id="SVC17914.1"/>
    </source>
</evidence>
<proteinExistence type="predicted"/>
<dbReference type="Pfam" id="PF24481">
    <property type="entry name" value="CT398_CC"/>
    <property type="match status" value="1"/>
</dbReference>
<dbReference type="EMBL" id="UINC01077625">
    <property type="protein sequence ID" value="SVC17914.1"/>
    <property type="molecule type" value="Genomic_DNA"/>
</dbReference>
<evidence type="ECO:0000259" key="2">
    <source>
        <dbReference type="Pfam" id="PF24481"/>
    </source>
</evidence>